<sequence>MTAPRQPSPPPPPSTGKQDFSVLYRPAGAKTLSRSEPHLLRSLLPFDLQPARDIPNYHGQSHRIGWYASTKAGAHLRFESGLERLRMQFLDFDPSVSTFAAQPFTLEWSEDGQVYRYTPDLLIIRPGRPRLVEDVKPAVFHDSPRLKRAFDAAREALTPIGVDFQLWAPPPPAVVRNVQYLAGYRRMPHGLHTYLEPVLAALRERPHTLAELAARTGPPALTRPTIYYLIWQHRIHLDLTQPLSHTTRLAAAPLPGEAA</sequence>
<dbReference type="InterPro" id="IPR048000">
    <property type="entry name" value="TnsA-like"/>
</dbReference>
<accession>A0A2I9DGZ9</accession>
<dbReference type="Pfam" id="PF08722">
    <property type="entry name" value="Tn7_TnsA-like_N"/>
    <property type="match status" value="1"/>
</dbReference>
<dbReference type="InterPro" id="IPR014833">
    <property type="entry name" value="TnsA_N"/>
</dbReference>
<evidence type="ECO:0000259" key="1">
    <source>
        <dbReference type="Pfam" id="PF08722"/>
    </source>
</evidence>
<proteinExistence type="predicted"/>
<dbReference type="RefSeq" id="WP_103127508.1">
    <property type="nucleotide sequence ID" value="NZ_BFAG01000001.1"/>
</dbReference>
<dbReference type="NCBIfam" id="NF033179">
    <property type="entry name" value="TnsA_like_Actin"/>
    <property type="match status" value="1"/>
</dbReference>
<name>A0A2I9DGZ9_9DEIO</name>
<dbReference type="EMBL" id="BFAG01000001">
    <property type="protein sequence ID" value="GBF03901.1"/>
    <property type="molecule type" value="Genomic_DNA"/>
</dbReference>
<dbReference type="OrthoDB" id="3403133at2"/>
<evidence type="ECO:0000313" key="2">
    <source>
        <dbReference type="EMBL" id="GBF03901.1"/>
    </source>
</evidence>
<gene>
    <name evidence="2" type="ORF">DAERI_010073</name>
</gene>
<evidence type="ECO:0000313" key="3">
    <source>
        <dbReference type="Proteomes" id="UP000236569"/>
    </source>
</evidence>
<reference evidence="3" key="1">
    <citation type="submission" date="2018-01" db="EMBL/GenBank/DDBJ databases">
        <title>Draft Genome Sequence of the Radioresistant Bacterium Deinococcus aerius TR0125, Isolated from the Higher Atmosphere above Japan.</title>
        <authorList>
            <person name="Satoh K."/>
            <person name="Arai H."/>
            <person name="Sanzen T."/>
            <person name="Kawaguchi Y."/>
            <person name="Hayashi H."/>
            <person name="Yokobori S."/>
            <person name="Yamagishi A."/>
            <person name="Oono Y."/>
            <person name="Narumi I."/>
        </authorList>
    </citation>
    <scope>NUCLEOTIDE SEQUENCE [LARGE SCALE GENOMIC DNA]</scope>
    <source>
        <strain evidence="3">TR0125</strain>
    </source>
</reference>
<comment type="caution">
    <text evidence="2">The sequence shown here is derived from an EMBL/GenBank/DDBJ whole genome shotgun (WGS) entry which is preliminary data.</text>
</comment>
<dbReference type="Proteomes" id="UP000236569">
    <property type="component" value="Unassembled WGS sequence"/>
</dbReference>
<protein>
    <recommendedName>
        <fullName evidence="1">TnsA endonuclease N-terminal domain-containing protein</fullName>
    </recommendedName>
</protein>
<keyword evidence="3" id="KW-1185">Reference proteome</keyword>
<organism evidence="2 3">
    <name type="scientific">Deinococcus aerius</name>
    <dbReference type="NCBI Taxonomy" id="200253"/>
    <lineage>
        <taxon>Bacteria</taxon>
        <taxon>Thermotogati</taxon>
        <taxon>Deinococcota</taxon>
        <taxon>Deinococci</taxon>
        <taxon>Deinococcales</taxon>
        <taxon>Deinococcaceae</taxon>
        <taxon>Deinococcus</taxon>
    </lineage>
</organism>
<dbReference type="AlphaFoldDB" id="A0A2I9DGZ9"/>
<feature type="domain" description="TnsA endonuclease N-terminal" evidence="1">
    <location>
        <begin position="93"/>
        <end position="166"/>
    </location>
</feature>